<evidence type="ECO:0000313" key="1">
    <source>
        <dbReference type="EMBL" id="GAW25629.1"/>
    </source>
</evidence>
<dbReference type="Proteomes" id="UP000054516">
    <property type="component" value="Unassembled WGS sequence"/>
</dbReference>
<proteinExistence type="predicted"/>
<organism evidence="1">
    <name type="scientific">Rosellinia necatrix</name>
    <name type="common">White root-rot fungus</name>
    <dbReference type="NCBI Taxonomy" id="77044"/>
    <lineage>
        <taxon>Eukaryota</taxon>
        <taxon>Fungi</taxon>
        <taxon>Dikarya</taxon>
        <taxon>Ascomycota</taxon>
        <taxon>Pezizomycotina</taxon>
        <taxon>Sordariomycetes</taxon>
        <taxon>Xylariomycetidae</taxon>
        <taxon>Xylariales</taxon>
        <taxon>Xylariaceae</taxon>
        <taxon>Rosellinia</taxon>
    </lineage>
</organism>
<accession>A0A1S8A6I8</accession>
<evidence type="ECO:0000313" key="2">
    <source>
        <dbReference type="Proteomes" id="UP000054516"/>
    </source>
</evidence>
<dbReference type="AlphaFoldDB" id="A0A1S8A6I8"/>
<sequence>MSQVTQSQQRSRYKRIRVHNEEDIGRLYPLIIDYIREPELALCVKEFVFRSHLRQHETYLRKTDRPEVLRAEEDARDISHEHSISQLLADLGFEGSERSDWVRILTWMKSELVAARQEALAADMRSYEVWPFYNRRDTLFAHHAAALLLMLCPNIETLKYEEGSRIVEDILRRNNYGLFPKRHLQKLRDVTILPTSGMIMGDERFYINLDVLAMLRLFHRLPAIESVSTDGVGPNHDGGYTSEFPPATSNLKRIRIGHSSHGTDVLGPLIRVPRQLEEFTLTTGGRCIPGGGYIARSAAIIGKALYGHRSSLRKLDIDIDEYISGDEPSDDEFSDEGDLASENEWLDRDREISTGPPTMAQVQSTREYGATIGSMHDFDSLTHLSIGIGLLLGGCSWRVDESQEAPFRLVDALPKSLEYLLIRGYERGKVARYDGQIDELLTLMGDRLPSLKEVHGINETIPISLSVKHPDQEEDKLWKPETSNEGWVQVLRTSQALA</sequence>
<name>A0A1S8A6I8_ROSNE</name>
<dbReference type="STRING" id="77044.A0A1S8A6I8"/>
<dbReference type="OrthoDB" id="3437411at2759"/>
<gene>
    <name evidence="1" type="ORF">SAMD00023353_1000930</name>
</gene>
<keyword evidence="2" id="KW-1185">Reference proteome</keyword>
<dbReference type="EMBL" id="DF977455">
    <property type="protein sequence ID" value="GAW25629.1"/>
    <property type="molecule type" value="Genomic_DNA"/>
</dbReference>
<protein>
    <submittedName>
        <fullName evidence="1">Putative f-box domain-containing protein</fullName>
    </submittedName>
</protein>
<dbReference type="OMA" id="RACAPQD"/>
<reference evidence="1" key="1">
    <citation type="submission" date="2016-03" db="EMBL/GenBank/DDBJ databases">
        <title>Draft genome sequence of Rosellinia necatrix.</title>
        <authorList>
            <person name="Kanematsu S."/>
        </authorList>
    </citation>
    <scope>NUCLEOTIDE SEQUENCE [LARGE SCALE GENOMIC DNA]</scope>
    <source>
        <strain evidence="1">W97</strain>
    </source>
</reference>